<dbReference type="Proteomes" id="UP000824165">
    <property type="component" value="Unassembled WGS sequence"/>
</dbReference>
<sequence>MYCKKCGRKLKDGMRFCDRCGYSVRQSEQNDSEVRRREAEGLKNERLNRKEKLREKEQKKNSRNGSGINKRTAALAVVFIVLFCILVIAVIAYNITIKNSENAPWRTTDGSVEMNATAIPASSPVPTNEAGEEVTPMPTSTAYAINSDINADGYREFTCTGGAVFAYPPTFTQENAGANERLRVYDSSGGASITLSENGPVSGAARDLMSEYARSQEGSVSYSRAGDNWYIVETSNGDLVNHRKCIIVNNIAIAYDFSYSASSSAAELYSGQIEYMDEHFAP</sequence>
<comment type="caution">
    <text evidence="4">The sequence shown here is derived from an EMBL/GenBank/DDBJ whole genome shotgun (WGS) entry which is preliminary data.</text>
</comment>
<dbReference type="Pfam" id="PF13240">
    <property type="entry name" value="Zn_Ribbon_1"/>
    <property type="match status" value="1"/>
</dbReference>
<feature type="region of interest" description="Disordered" evidence="1">
    <location>
        <begin position="28"/>
        <end position="66"/>
    </location>
</feature>
<evidence type="ECO:0000256" key="1">
    <source>
        <dbReference type="SAM" id="MobiDB-lite"/>
    </source>
</evidence>
<keyword evidence="2" id="KW-0812">Transmembrane</keyword>
<dbReference type="EMBL" id="DVLU01000053">
    <property type="protein sequence ID" value="HIT85334.1"/>
    <property type="molecule type" value="Genomic_DNA"/>
</dbReference>
<reference evidence="4" key="1">
    <citation type="submission" date="2020-10" db="EMBL/GenBank/DDBJ databases">
        <authorList>
            <person name="Gilroy R."/>
        </authorList>
    </citation>
    <scope>NUCLEOTIDE SEQUENCE</scope>
    <source>
        <strain evidence="4">CHK181-108</strain>
    </source>
</reference>
<gene>
    <name evidence="4" type="ORF">IAA60_05455</name>
</gene>
<protein>
    <submittedName>
        <fullName evidence="4">Zinc ribbon domain-containing protein</fullName>
    </submittedName>
</protein>
<keyword evidence="2" id="KW-0472">Membrane</keyword>
<proteinExistence type="predicted"/>
<organism evidence="4 5">
    <name type="scientific">Candidatus Ornithomonoglobus intestinigallinarum</name>
    <dbReference type="NCBI Taxonomy" id="2840894"/>
    <lineage>
        <taxon>Bacteria</taxon>
        <taxon>Bacillati</taxon>
        <taxon>Bacillota</taxon>
        <taxon>Clostridia</taxon>
        <taxon>Candidatus Ornithomonoglobus</taxon>
    </lineage>
</organism>
<feature type="transmembrane region" description="Helical" evidence="2">
    <location>
        <begin position="73"/>
        <end position="93"/>
    </location>
</feature>
<feature type="domain" description="Zinc-ribbon" evidence="3">
    <location>
        <begin position="2"/>
        <end position="24"/>
    </location>
</feature>
<dbReference type="InterPro" id="IPR026870">
    <property type="entry name" value="Zinc_ribbon_dom"/>
</dbReference>
<dbReference type="AlphaFoldDB" id="A0A9D1KPZ4"/>
<accession>A0A9D1KPZ4</accession>
<name>A0A9D1KPZ4_9FIRM</name>
<keyword evidence="2" id="KW-1133">Transmembrane helix</keyword>
<evidence type="ECO:0000313" key="5">
    <source>
        <dbReference type="Proteomes" id="UP000824165"/>
    </source>
</evidence>
<feature type="compositionally biased region" description="Basic and acidic residues" evidence="1">
    <location>
        <begin position="32"/>
        <end position="60"/>
    </location>
</feature>
<evidence type="ECO:0000313" key="4">
    <source>
        <dbReference type="EMBL" id="HIT85334.1"/>
    </source>
</evidence>
<reference evidence="4" key="2">
    <citation type="journal article" date="2021" name="PeerJ">
        <title>Extensive microbial diversity within the chicken gut microbiome revealed by metagenomics and culture.</title>
        <authorList>
            <person name="Gilroy R."/>
            <person name="Ravi A."/>
            <person name="Getino M."/>
            <person name="Pursley I."/>
            <person name="Horton D.L."/>
            <person name="Alikhan N.F."/>
            <person name="Baker D."/>
            <person name="Gharbi K."/>
            <person name="Hall N."/>
            <person name="Watson M."/>
            <person name="Adriaenssens E.M."/>
            <person name="Foster-Nyarko E."/>
            <person name="Jarju S."/>
            <person name="Secka A."/>
            <person name="Antonio M."/>
            <person name="Oren A."/>
            <person name="Chaudhuri R.R."/>
            <person name="La Ragione R."/>
            <person name="Hildebrand F."/>
            <person name="Pallen M.J."/>
        </authorList>
    </citation>
    <scope>NUCLEOTIDE SEQUENCE</scope>
    <source>
        <strain evidence="4">CHK181-108</strain>
    </source>
</reference>
<evidence type="ECO:0000256" key="2">
    <source>
        <dbReference type="SAM" id="Phobius"/>
    </source>
</evidence>
<evidence type="ECO:0000259" key="3">
    <source>
        <dbReference type="Pfam" id="PF13240"/>
    </source>
</evidence>